<reference evidence="1 2" key="1">
    <citation type="submission" date="2018-10" db="EMBL/GenBank/DDBJ databases">
        <title>Genome assembly for a Yunnan-Guizhou Plateau 3E fish, Anabarilius grahami (Regan), and its evolutionary and genetic applications.</title>
        <authorList>
            <person name="Jiang W."/>
        </authorList>
    </citation>
    <scope>NUCLEOTIDE SEQUENCE [LARGE SCALE GENOMIC DNA]</scope>
    <source>
        <strain evidence="1">AG-KIZ</strain>
        <tissue evidence="1">Muscle</tissue>
    </source>
</reference>
<evidence type="ECO:0000313" key="1">
    <source>
        <dbReference type="EMBL" id="ROL42741.1"/>
    </source>
</evidence>
<dbReference type="AlphaFoldDB" id="A0A3N0Y9Y2"/>
<dbReference type="Proteomes" id="UP000281406">
    <property type="component" value="Unassembled WGS sequence"/>
</dbReference>
<protein>
    <submittedName>
        <fullName evidence="1">Uncharacterized protein</fullName>
    </submittedName>
</protein>
<organism evidence="1 2">
    <name type="scientific">Anabarilius grahami</name>
    <name type="common">Kanglang fish</name>
    <name type="synonym">Barilius grahami</name>
    <dbReference type="NCBI Taxonomy" id="495550"/>
    <lineage>
        <taxon>Eukaryota</taxon>
        <taxon>Metazoa</taxon>
        <taxon>Chordata</taxon>
        <taxon>Craniata</taxon>
        <taxon>Vertebrata</taxon>
        <taxon>Euteleostomi</taxon>
        <taxon>Actinopterygii</taxon>
        <taxon>Neopterygii</taxon>
        <taxon>Teleostei</taxon>
        <taxon>Ostariophysi</taxon>
        <taxon>Cypriniformes</taxon>
        <taxon>Xenocyprididae</taxon>
        <taxon>Xenocypridinae</taxon>
        <taxon>Xenocypridinae incertae sedis</taxon>
        <taxon>Anabarilius</taxon>
    </lineage>
</organism>
<keyword evidence="2" id="KW-1185">Reference proteome</keyword>
<name>A0A3N0Y9Y2_ANAGA</name>
<proteinExistence type="predicted"/>
<gene>
    <name evidence="1" type="ORF">DPX16_8658</name>
</gene>
<comment type="caution">
    <text evidence="1">The sequence shown here is derived from an EMBL/GenBank/DDBJ whole genome shotgun (WGS) entry which is preliminary data.</text>
</comment>
<evidence type="ECO:0000313" key="2">
    <source>
        <dbReference type="Proteomes" id="UP000281406"/>
    </source>
</evidence>
<dbReference type="EMBL" id="RJVU01049346">
    <property type="protein sequence ID" value="ROL42741.1"/>
    <property type="molecule type" value="Genomic_DNA"/>
</dbReference>
<sequence length="113" mass="12913">MTEDKGFVTEHKGKYDPLKPRTGYSLGVLLFVSLRVTGETANQLCAKRDFDITCAGRYDSSIWEGRGAQNRGPERHKRQIMRHRGLVHSWFLDSLRVTNPLQLCVSEQHSPVE</sequence>
<accession>A0A3N0Y9Y2</accession>